<evidence type="ECO:0000313" key="6">
    <source>
        <dbReference type="Proteomes" id="UP001055117"/>
    </source>
</evidence>
<dbReference type="SUPFAM" id="SSF52151">
    <property type="entry name" value="FabD/lysophospholipase-like"/>
    <property type="match status" value="1"/>
</dbReference>
<dbReference type="InterPro" id="IPR016035">
    <property type="entry name" value="Acyl_Trfase/lysoPLipase"/>
</dbReference>
<dbReference type="RefSeq" id="WP_373322377.1">
    <property type="nucleotide sequence ID" value="NZ_BPQG01000003.1"/>
</dbReference>
<feature type="short sequence motif" description="GXSXG" evidence="2">
    <location>
        <begin position="110"/>
        <end position="114"/>
    </location>
</feature>
<evidence type="ECO:0000313" key="5">
    <source>
        <dbReference type="EMBL" id="GJD42307.1"/>
    </source>
</evidence>
<dbReference type="Proteomes" id="UP001055117">
    <property type="component" value="Unassembled WGS sequence"/>
</dbReference>
<evidence type="ECO:0000256" key="2">
    <source>
        <dbReference type="PROSITE-ProRule" id="PRU01161"/>
    </source>
</evidence>
<dbReference type="Pfam" id="PF01734">
    <property type="entry name" value="Patatin"/>
    <property type="match status" value="1"/>
</dbReference>
<dbReference type="PROSITE" id="PS51635">
    <property type="entry name" value="PNPLA"/>
    <property type="match status" value="1"/>
</dbReference>
<keyword evidence="6" id="KW-1185">Reference proteome</keyword>
<evidence type="ECO:0000259" key="4">
    <source>
        <dbReference type="PROSITE" id="PS51635"/>
    </source>
</evidence>
<feature type="short sequence motif" description="DGA/G" evidence="2">
    <location>
        <begin position="256"/>
        <end position="258"/>
    </location>
</feature>
<feature type="short sequence motif" description="GXGXXG" evidence="2">
    <location>
        <begin position="81"/>
        <end position="86"/>
    </location>
</feature>
<keyword evidence="2" id="KW-0442">Lipid degradation</keyword>
<accession>A0ABQ4QBM8</accession>
<feature type="active site" description="Nucleophile" evidence="2">
    <location>
        <position position="112"/>
    </location>
</feature>
<feature type="domain" description="PNPLA" evidence="4">
    <location>
        <begin position="77"/>
        <end position="272"/>
    </location>
</feature>
<feature type="active site" description="Proton acceptor" evidence="2">
    <location>
        <position position="256"/>
    </location>
</feature>
<protein>
    <recommendedName>
        <fullName evidence="4">PNPLA domain-containing protein</fullName>
    </recommendedName>
</protein>
<comment type="caution">
    <text evidence="5">The sequence shown here is derived from an EMBL/GenBank/DDBJ whole genome shotgun (WGS) entry which is preliminary data.</text>
</comment>
<dbReference type="InterPro" id="IPR002641">
    <property type="entry name" value="PNPLA_dom"/>
</dbReference>
<reference evidence="5 6" key="1">
    <citation type="journal article" date="2021" name="Front. Microbiol.">
        <title>Comprehensive Comparative Genomics and Phenotyping of Methylobacterium Species.</title>
        <authorList>
            <person name="Alessa O."/>
            <person name="Ogura Y."/>
            <person name="Fujitani Y."/>
            <person name="Takami H."/>
            <person name="Hayashi T."/>
            <person name="Sahin N."/>
            <person name="Tani A."/>
        </authorList>
    </citation>
    <scope>NUCLEOTIDE SEQUENCE [LARGE SCALE GENOMIC DNA]</scope>
    <source>
        <strain evidence="5 6">DSM 23679</strain>
    </source>
</reference>
<dbReference type="PROSITE" id="PS51257">
    <property type="entry name" value="PROKAR_LIPOPROTEIN"/>
    <property type="match status" value="1"/>
</dbReference>
<feature type="chain" id="PRO_5047047348" description="PNPLA domain-containing protein" evidence="3">
    <location>
        <begin position="27"/>
        <end position="405"/>
    </location>
</feature>
<evidence type="ECO:0000256" key="3">
    <source>
        <dbReference type="SAM" id="SignalP"/>
    </source>
</evidence>
<gene>
    <name evidence="5" type="ORF">AFCDBAGC_0142</name>
</gene>
<dbReference type="EMBL" id="BPQG01000003">
    <property type="protein sequence ID" value="GJD42307.1"/>
    <property type="molecule type" value="Genomic_DNA"/>
</dbReference>
<proteinExistence type="predicted"/>
<sequence length="405" mass="42078">MKTMPFAGRIRAVVAATALSSLGACASLPRTPYTASESAAAEVAGIPGARIFADVPLERYATFMGARQPRSRPFTYLALSGGGGDGAYGAGVLNGWSAAGTRPEFSLVSGVSTGALIAPFAFLGTAYDPVLTEIYTSGVASSLVANPSLANVVFGSGLFGDQRLRDLVGRYVTTDLLAAVASEHAKGRRLLVMTTNLDAKRAMVWNMGTIAASGAPSAMALFRDVLTASASVPAVFQPQLFDVQAEGRVHQELHVDGAVVAPVFILPQAALVGDRIRGAPGKADFYVLMNGRIDPEFEIVRAETLPIVQQTLATGAQARSSASLAAAYAFAASRRAGFHLAYIDGSAPRPTTVDGFEVSYMRSLYEAGFEKARSGTAWRSRVPLTAPGDVASSVGAPRRGPGSGL</sequence>
<keyword evidence="3" id="KW-0732">Signal</keyword>
<keyword evidence="1 2" id="KW-0443">Lipid metabolism</keyword>
<organism evidence="5 6">
    <name type="scientific">Methylobacterium cerastii</name>
    <dbReference type="NCBI Taxonomy" id="932741"/>
    <lineage>
        <taxon>Bacteria</taxon>
        <taxon>Pseudomonadati</taxon>
        <taxon>Pseudomonadota</taxon>
        <taxon>Alphaproteobacteria</taxon>
        <taxon>Hyphomicrobiales</taxon>
        <taxon>Methylobacteriaceae</taxon>
        <taxon>Methylobacterium</taxon>
    </lineage>
</organism>
<evidence type="ECO:0000256" key="1">
    <source>
        <dbReference type="ARBA" id="ARBA00023098"/>
    </source>
</evidence>
<feature type="signal peptide" evidence="3">
    <location>
        <begin position="1"/>
        <end position="26"/>
    </location>
</feature>
<dbReference type="Gene3D" id="3.40.1090.10">
    <property type="entry name" value="Cytosolic phospholipase A2 catalytic domain"/>
    <property type="match status" value="1"/>
</dbReference>
<keyword evidence="2" id="KW-0378">Hydrolase</keyword>
<name>A0ABQ4QBM8_9HYPH</name>